<dbReference type="GO" id="GO:0016746">
    <property type="term" value="F:acyltransferase activity"/>
    <property type="evidence" value="ECO:0007669"/>
    <property type="project" value="UniProtKB-KW"/>
</dbReference>
<dbReference type="GO" id="GO:0042121">
    <property type="term" value="P:alginic acid biosynthetic process"/>
    <property type="evidence" value="ECO:0007669"/>
    <property type="project" value="InterPro"/>
</dbReference>
<evidence type="ECO:0000256" key="3">
    <source>
        <dbReference type="ARBA" id="ARBA00022475"/>
    </source>
</evidence>
<dbReference type="InterPro" id="IPR051085">
    <property type="entry name" value="MB_O-acyltransferase"/>
</dbReference>
<feature type="transmembrane region" description="Helical" evidence="10">
    <location>
        <begin position="112"/>
        <end position="131"/>
    </location>
</feature>
<proteinExistence type="inferred from homology"/>
<reference evidence="11 12" key="1">
    <citation type="submission" date="2016-11" db="EMBL/GenBank/DDBJ databases">
        <authorList>
            <person name="Jaros S."/>
            <person name="Januszkiewicz K."/>
            <person name="Wedrychowicz H."/>
        </authorList>
    </citation>
    <scope>NUCLEOTIDE SEQUENCE [LARGE SCALE GENOMIC DNA]</scope>
    <source>
        <strain evidence="11 12">DSM 10502</strain>
    </source>
</reference>
<dbReference type="InterPro" id="IPR004299">
    <property type="entry name" value="MBOAT_fam"/>
</dbReference>
<dbReference type="PIRSF" id="PIRSF016636">
    <property type="entry name" value="AlgI_DltB"/>
    <property type="match status" value="1"/>
</dbReference>
<dbReference type="PANTHER" id="PTHR13285">
    <property type="entry name" value="ACYLTRANSFERASE"/>
    <property type="match status" value="1"/>
</dbReference>
<dbReference type="Pfam" id="PF03062">
    <property type="entry name" value="MBOAT"/>
    <property type="match status" value="1"/>
</dbReference>
<accession>A0A1M4XLH5</accession>
<dbReference type="STRING" id="1123243.SAMN02745190_01526"/>
<evidence type="ECO:0000256" key="6">
    <source>
        <dbReference type="ARBA" id="ARBA00022989"/>
    </source>
</evidence>
<keyword evidence="6 10" id="KW-1133">Transmembrane helix</keyword>
<feature type="transmembrane region" description="Helical" evidence="10">
    <location>
        <begin position="43"/>
        <end position="62"/>
    </location>
</feature>
<gene>
    <name evidence="11" type="ORF">SAMN02745190_01526</name>
</gene>
<dbReference type="EMBL" id="FQUG01000005">
    <property type="protein sequence ID" value="SHE94238.1"/>
    <property type="molecule type" value="Genomic_DNA"/>
</dbReference>
<keyword evidence="4 9" id="KW-0808">Transferase</keyword>
<feature type="transmembrane region" description="Helical" evidence="10">
    <location>
        <begin position="14"/>
        <end position="31"/>
    </location>
</feature>
<protein>
    <submittedName>
        <fullName evidence="11">Alginate O-acetyltransferase complex protein AlgI</fullName>
    </submittedName>
</protein>
<dbReference type="Proteomes" id="UP000184404">
    <property type="component" value="Unassembled WGS sequence"/>
</dbReference>
<dbReference type="PANTHER" id="PTHR13285:SF23">
    <property type="entry name" value="TEICHOIC ACID D-ALANYLTRANSFERASE"/>
    <property type="match status" value="1"/>
</dbReference>
<keyword evidence="7 9" id="KW-0472">Membrane</keyword>
<feature type="transmembrane region" description="Helical" evidence="10">
    <location>
        <begin position="424"/>
        <end position="442"/>
    </location>
</feature>
<keyword evidence="5 10" id="KW-0812">Transmembrane</keyword>
<dbReference type="RefSeq" id="WP_234988297.1">
    <property type="nucleotide sequence ID" value="NZ_FQUG01000005.1"/>
</dbReference>
<feature type="transmembrane region" description="Helical" evidence="10">
    <location>
        <begin position="276"/>
        <end position="299"/>
    </location>
</feature>
<evidence type="ECO:0000256" key="4">
    <source>
        <dbReference type="ARBA" id="ARBA00022679"/>
    </source>
</evidence>
<feature type="transmembrane region" description="Helical" evidence="10">
    <location>
        <begin position="320"/>
        <end position="337"/>
    </location>
</feature>
<evidence type="ECO:0000256" key="9">
    <source>
        <dbReference type="PIRNR" id="PIRNR016636"/>
    </source>
</evidence>
<evidence type="ECO:0000256" key="2">
    <source>
        <dbReference type="ARBA" id="ARBA00010323"/>
    </source>
</evidence>
<comment type="similarity">
    <text evidence="2 9">Belongs to the membrane-bound acyltransferase family.</text>
</comment>
<evidence type="ECO:0000256" key="1">
    <source>
        <dbReference type="ARBA" id="ARBA00004651"/>
    </source>
</evidence>
<evidence type="ECO:0000256" key="5">
    <source>
        <dbReference type="ARBA" id="ARBA00022692"/>
    </source>
</evidence>
<dbReference type="PIRSF" id="PIRSF500217">
    <property type="entry name" value="AlgI"/>
    <property type="match status" value="1"/>
</dbReference>
<dbReference type="InterPro" id="IPR028362">
    <property type="entry name" value="AlgI"/>
</dbReference>
<dbReference type="GO" id="GO:0005886">
    <property type="term" value="C:plasma membrane"/>
    <property type="evidence" value="ECO:0007669"/>
    <property type="project" value="UniProtKB-SubCell"/>
</dbReference>
<sequence length="450" mass="51973">MAAASFFFYGWWDYQYVPLLMASIMFNYFVGCRLEETSRSKSWLCFGITVNLLLLGAYKYTGFFLQNANSLMGKAVFDVPQIVLPLGISFFTFTQTAYLIDAYRGETENSSFLTYCEFVTVFPHLIAGPIISHRKMLPQFMAEENFRIQYDNVAYGLTLLSFGLFKKVFIADRIAEYVNPIFAQSGSLTLPEAWIGAVGYTLQLYFDFSGYSEMAIGLARMFNLRFPVNFDSPYQSLNIIDFWRRWHMTLGAWVRDYLYIPLGGNRQGELRKMFNLLLSMLLIGLWHGAGWTFVIWGGIHGVLLLINHEWRRLEIQLPKFLCWGMTFLAVTLAWVFFRAPDSNTALQIIYTMFDLNAFLLPDCDFTLAYQDLLASYGIYIKNSWLMADPHVGDHIVILLGLLILAVLCPNPVRFMETFKTDKRWLTVAVVLFGVSLLYMSAYTEFLYFQF</sequence>
<dbReference type="InterPro" id="IPR024194">
    <property type="entry name" value="Ac/AlaTfrase_AlgI/DltB"/>
</dbReference>
<evidence type="ECO:0000313" key="12">
    <source>
        <dbReference type="Proteomes" id="UP000184404"/>
    </source>
</evidence>
<dbReference type="AlphaFoldDB" id="A0A1M4XLH5"/>
<keyword evidence="12" id="KW-1185">Reference proteome</keyword>
<keyword evidence="8 9" id="KW-0012">Acyltransferase</keyword>
<name>A0A1M4XLH5_9FIRM</name>
<keyword evidence="3 9" id="KW-1003">Cell membrane</keyword>
<organism evidence="11 12">
    <name type="scientific">Schwartzia succinivorans DSM 10502</name>
    <dbReference type="NCBI Taxonomy" id="1123243"/>
    <lineage>
        <taxon>Bacteria</taxon>
        <taxon>Bacillati</taxon>
        <taxon>Bacillota</taxon>
        <taxon>Negativicutes</taxon>
        <taxon>Selenomonadales</taxon>
        <taxon>Selenomonadaceae</taxon>
        <taxon>Schwartzia</taxon>
    </lineage>
</organism>
<evidence type="ECO:0000256" key="8">
    <source>
        <dbReference type="ARBA" id="ARBA00023315"/>
    </source>
</evidence>
<feature type="transmembrane region" description="Helical" evidence="10">
    <location>
        <begin position="82"/>
        <end position="100"/>
    </location>
</feature>
<evidence type="ECO:0000256" key="7">
    <source>
        <dbReference type="ARBA" id="ARBA00023136"/>
    </source>
</evidence>
<feature type="transmembrane region" description="Helical" evidence="10">
    <location>
        <begin position="394"/>
        <end position="412"/>
    </location>
</feature>
<evidence type="ECO:0000256" key="10">
    <source>
        <dbReference type="SAM" id="Phobius"/>
    </source>
</evidence>
<comment type="subcellular location">
    <subcellularLocation>
        <location evidence="1">Cell membrane</location>
        <topology evidence="1">Multi-pass membrane protein</topology>
    </subcellularLocation>
</comment>
<evidence type="ECO:0000313" key="11">
    <source>
        <dbReference type="EMBL" id="SHE94238.1"/>
    </source>
</evidence>